<dbReference type="AlphaFoldDB" id="X8E525"/>
<name>X8E525_MYCXE</name>
<evidence type="ECO:0000313" key="2">
    <source>
        <dbReference type="EMBL" id="EUA75291.1"/>
    </source>
</evidence>
<reference evidence="2" key="1">
    <citation type="submission" date="2014-01" db="EMBL/GenBank/DDBJ databases">
        <authorList>
            <person name="Brown-Elliot B."/>
            <person name="Wallace R."/>
            <person name="Lenaerts A."/>
            <person name="Ordway D."/>
            <person name="DeGroote M.A."/>
            <person name="Parker T."/>
            <person name="Sizemore C."/>
            <person name="Tallon L.J."/>
            <person name="Sadzewicz L.K."/>
            <person name="Sengamalay N."/>
            <person name="Fraser C.M."/>
            <person name="Hine E."/>
            <person name="Shefchek K.A."/>
            <person name="Das S.P."/>
            <person name="Tettelin H."/>
        </authorList>
    </citation>
    <scope>NUCLEOTIDE SEQUENCE [LARGE SCALE GENOMIC DNA]</scope>
    <source>
        <strain evidence="2">4042</strain>
    </source>
</reference>
<accession>X8E525</accession>
<proteinExistence type="predicted"/>
<evidence type="ECO:0000256" key="1">
    <source>
        <dbReference type="SAM" id="MobiDB-lite"/>
    </source>
</evidence>
<dbReference type="EMBL" id="JAOB01000010">
    <property type="protein sequence ID" value="EUA75291.1"/>
    <property type="molecule type" value="Genomic_DNA"/>
</dbReference>
<dbReference type="InterPro" id="IPR042099">
    <property type="entry name" value="ANL_N_sf"/>
</dbReference>
<dbReference type="Gene3D" id="3.40.50.12780">
    <property type="entry name" value="N-terminal domain of ligase-like"/>
    <property type="match status" value="1"/>
</dbReference>
<protein>
    <submittedName>
        <fullName evidence="2">AMP-binding enzyme family protein</fullName>
    </submittedName>
</protein>
<feature type="region of interest" description="Disordered" evidence="1">
    <location>
        <begin position="142"/>
        <end position="163"/>
    </location>
</feature>
<gene>
    <name evidence="2" type="ORF">I553_3183</name>
</gene>
<dbReference type="SUPFAM" id="SSF56801">
    <property type="entry name" value="Acetyl-CoA synthetase-like"/>
    <property type="match status" value="1"/>
</dbReference>
<comment type="caution">
    <text evidence="2">The sequence shown here is derived from an EMBL/GenBank/DDBJ whole genome shotgun (WGS) entry which is preliminary data.</text>
</comment>
<dbReference type="PATRIC" id="fig|1299334.3.peg.692"/>
<sequence length="181" mass="19882">MSADRSRFLRPGEQEIGWVARTGRIPLGYYNDPETTERTFPEIDGQRVVIPGDRGTILDDGTLRLFGRDSQVVNTGGEKVFVEEVEEVLRAHPVWPTRSWSGGQASAGAKKSWPSSRCSPVMTTSAATGCTTTAAHSWRISKCPRSSSSSHKSSAWATASPTIDGLNRQRHNMFCRDRDGV</sequence>
<organism evidence="2">
    <name type="scientific">Mycobacterium xenopi 4042</name>
    <dbReference type="NCBI Taxonomy" id="1299334"/>
    <lineage>
        <taxon>Bacteria</taxon>
        <taxon>Bacillati</taxon>
        <taxon>Actinomycetota</taxon>
        <taxon>Actinomycetes</taxon>
        <taxon>Mycobacteriales</taxon>
        <taxon>Mycobacteriaceae</taxon>
        <taxon>Mycobacterium</taxon>
    </lineage>
</organism>
<feature type="compositionally biased region" description="Low complexity" evidence="1">
    <location>
        <begin position="146"/>
        <end position="160"/>
    </location>
</feature>